<proteinExistence type="predicted"/>
<sequence>MKTIATTLLLLFTALSMAQTPYEKAMGNALELLKTDNKAAAQQFERISKAEKENWLPAYYVALANIRSSWGQHGPEETLATMKQAQEYITLTDQLSPNNPEVMVLQGLLNTCWINYDESIYGMKLSAATSALYEKAYAMAPDNPRVVSNRAQWLMGSARYFNKDVTPYCSGLEKAVALFGEETATGFEPSWGLQGTIDAQKDCQ</sequence>
<feature type="signal peptide" evidence="1">
    <location>
        <begin position="1"/>
        <end position="18"/>
    </location>
</feature>
<gene>
    <name evidence="2" type="ORF">BST86_11770</name>
</gene>
<dbReference type="Gene3D" id="1.25.40.10">
    <property type="entry name" value="Tetratricopeptide repeat domain"/>
    <property type="match status" value="1"/>
</dbReference>
<organism evidence="2 3">
    <name type="scientific">Nonlabens agnitus</name>
    <dbReference type="NCBI Taxonomy" id="870484"/>
    <lineage>
        <taxon>Bacteria</taxon>
        <taxon>Pseudomonadati</taxon>
        <taxon>Bacteroidota</taxon>
        <taxon>Flavobacteriia</taxon>
        <taxon>Flavobacteriales</taxon>
        <taxon>Flavobacteriaceae</taxon>
        <taxon>Nonlabens</taxon>
    </lineage>
</organism>
<accession>A0A2S9WWA5</accession>
<keyword evidence="1" id="KW-0732">Signal</keyword>
<keyword evidence="3" id="KW-1185">Reference proteome</keyword>
<evidence type="ECO:0000313" key="2">
    <source>
        <dbReference type="EMBL" id="PRP67721.1"/>
    </source>
</evidence>
<name>A0A2S9WWA5_9FLAO</name>
<evidence type="ECO:0000313" key="3">
    <source>
        <dbReference type="Proteomes" id="UP000239532"/>
    </source>
</evidence>
<dbReference type="SUPFAM" id="SSF48452">
    <property type="entry name" value="TPR-like"/>
    <property type="match status" value="1"/>
</dbReference>
<dbReference type="InterPro" id="IPR011990">
    <property type="entry name" value="TPR-like_helical_dom_sf"/>
</dbReference>
<evidence type="ECO:0000256" key="1">
    <source>
        <dbReference type="SAM" id="SignalP"/>
    </source>
</evidence>
<dbReference type="OrthoDB" id="1150971at2"/>
<comment type="caution">
    <text evidence="2">The sequence shown here is derived from an EMBL/GenBank/DDBJ whole genome shotgun (WGS) entry which is preliminary data.</text>
</comment>
<reference evidence="2 3" key="1">
    <citation type="submission" date="2016-11" db="EMBL/GenBank/DDBJ databases">
        <title>Trade-off between light-utilization and light-protection in marine flavobacteria.</title>
        <authorList>
            <person name="Kumagai Y."/>
        </authorList>
    </citation>
    <scope>NUCLEOTIDE SEQUENCE [LARGE SCALE GENOMIC DNA]</scope>
    <source>
        <strain evidence="2 3">JCM 17109</strain>
    </source>
</reference>
<protein>
    <recommendedName>
        <fullName evidence="4">Tetratricopeptide repeat protein</fullName>
    </recommendedName>
</protein>
<dbReference type="EMBL" id="MQUC01000003">
    <property type="protein sequence ID" value="PRP67721.1"/>
    <property type="molecule type" value="Genomic_DNA"/>
</dbReference>
<dbReference type="Proteomes" id="UP000239532">
    <property type="component" value="Unassembled WGS sequence"/>
</dbReference>
<dbReference type="AlphaFoldDB" id="A0A2S9WWA5"/>
<evidence type="ECO:0008006" key="4">
    <source>
        <dbReference type="Google" id="ProtNLM"/>
    </source>
</evidence>
<feature type="chain" id="PRO_5015537626" description="Tetratricopeptide repeat protein" evidence="1">
    <location>
        <begin position="19"/>
        <end position="204"/>
    </location>
</feature>
<dbReference type="RefSeq" id="WP_105983426.1">
    <property type="nucleotide sequence ID" value="NZ_MQUC01000003.1"/>
</dbReference>